<evidence type="ECO:0000313" key="1">
    <source>
        <dbReference type="EMBL" id="MBR7827938.1"/>
    </source>
</evidence>
<dbReference type="EMBL" id="JAGSOH010000045">
    <property type="protein sequence ID" value="MBR7827938.1"/>
    <property type="molecule type" value="Genomic_DNA"/>
</dbReference>
<evidence type="ECO:0000313" key="2">
    <source>
        <dbReference type="Proteomes" id="UP000676325"/>
    </source>
</evidence>
<comment type="caution">
    <text evidence="1">The sequence shown here is derived from an EMBL/GenBank/DDBJ whole genome shotgun (WGS) entry which is preliminary data.</text>
</comment>
<keyword evidence="2" id="KW-1185">Reference proteome</keyword>
<gene>
    <name evidence="1" type="ORF">KDK95_16595</name>
</gene>
<dbReference type="RefSeq" id="WP_212519079.1">
    <property type="nucleotide sequence ID" value="NZ_JAGSOH010000045.1"/>
</dbReference>
<dbReference type="SUPFAM" id="SSF160631">
    <property type="entry name" value="SMI1/KNR4-like"/>
    <property type="match status" value="1"/>
</dbReference>
<protein>
    <submittedName>
        <fullName evidence="1">SMI1/KNR4 family protein</fullName>
    </submittedName>
</protein>
<dbReference type="AlphaFoldDB" id="A0A941IKA9"/>
<dbReference type="Proteomes" id="UP000676325">
    <property type="component" value="Unassembled WGS sequence"/>
</dbReference>
<name>A0A941IKA9_9ACTN</name>
<organism evidence="1 2">
    <name type="scientific">Actinospica acidithermotolerans</name>
    <dbReference type="NCBI Taxonomy" id="2828514"/>
    <lineage>
        <taxon>Bacteria</taxon>
        <taxon>Bacillati</taxon>
        <taxon>Actinomycetota</taxon>
        <taxon>Actinomycetes</taxon>
        <taxon>Catenulisporales</taxon>
        <taxon>Actinospicaceae</taxon>
        <taxon>Actinospica</taxon>
    </lineage>
</organism>
<dbReference type="Gene3D" id="3.40.1580.10">
    <property type="entry name" value="SMI1/KNR4-like"/>
    <property type="match status" value="1"/>
</dbReference>
<proteinExistence type="predicted"/>
<dbReference type="Pfam" id="PF14568">
    <property type="entry name" value="SUKH_6"/>
    <property type="match status" value="1"/>
</dbReference>
<accession>A0A941IKA9</accession>
<dbReference type="InterPro" id="IPR037883">
    <property type="entry name" value="Knr4/Smi1-like_sf"/>
</dbReference>
<reference evidence="1" key="1">
    <citation type="submission" date="2021-04" db="EMBL/GenBank/DDBJ databases">
        <title>Genome based classification of Actinospica acidithermotolerans sp. nov., an actinobacterium isolated from an Indonesian hot spring.</title>
        <authorList>
            <person name="Kusuma A.B."/>
            <person name="Putra K.E."/>
            <person name="Nafisah S."/>
            <person name="Loh J."/>
            <person name="Nouioui I."/>
            <person name="Goodfellow M."/>
        </authorList>
    </citation>
    <scope>NUCLEOTIDE SEQUENCE</scope>
    <source>
        <strain evidence="1">MGRD01-02</strain>
    </source>
</reference>
<sequence length="280" mass="31935">MTAFDELTRLVPPPAAPVDARGDWHSVEAELGLALPADFKQLIEAYGLGQFVDFITPLTPFGSRDLLMRSARDILDSEHSFREENPEDSPYAIYPEPGGLLEWAGTDNGDRLCWLTEGEPDQWTTIAWNQRSWSYDVFPVGAVEFLAGWLAGRIETTVFSPREPDQPAPWFDPYRELKHVYIKLDYGRHPYSERLRILRNALAPTLDRRAYDNGDVHQDHFAAPEHGWRLTYETAYGHQIRIAYPPDDEAKARAVILDAVERMGCEVLKITTHRGEPAWT</sequence>